<evidence type="ECO:0000313" key="6">
    <source>
        <dbReference type="Proteomes" id="UP000198661"/>
    </source>
</evidence>
<organism evidence="5 6">
    <name type="scientific">Planifilum fulgidum</name>
    <dbReference type="NCBI Taxonomy" id="201973"/>
    <lineage>
        <taxon>Bacteria</taxon>
        <taxon>Bacillati</taxon>
        <taxon>Bacillota</taxon>
        <taxon>Bacilli</taxon>
        <taxon>Bacillales</taxon>
        <taxon>Thermoactinomycetaceae</taxon>
        <taxon>Planifilum</taxon>
    </lineage>
</organism>
<dbReference type="InterPro" id="IPR050764">
    <property type="entry name" value="CbbQ/NirQ/NorQ/GpvN"/>
</dbReference>
<dbReference type="InterPro" id="IPR027417">
    <property type="entry name" value="P-loop_NTPase"/>
</dbReference>
<evidence type="ECO:0000256" key="2">
    <source>
        <dbReference type="ARBA" id="ARBA00022840"/>
    </source>
</evidence>
<comment type="similarity">
    <text evidence="3">Belongs to the MoxR family.</text>
</comment>
<dbReference type="EMBL" id="FOOK01000017">
    <property type="protein sequence ID" value="SFG13584.1"/>
    <property type="molecule type" value="Genomic_DNA"/>
</dbReference>
<proteinExistence type="inferred from homology"/>
<dbReference type="InterPro" id="IPR011703">
    <property type="entry name" value="ATPase_AAA-3"/>
</dbReference>
<protein>
    <submittedName>
        <fullName evidence="5">MoxR-like ATPase</fullName>
    </submittedName>
</protein>
<gene>
    <name evidence="5" type="ORF">SAMN04488025_11729</name>
</gene>
<dbReference type="GO" id="GO:0016887">
    <property type="term" value="F:ATP hydrolysis activity"/>
    <property type="evidence" value="ECO:0007669"/>
    <property type="project" value="InterPro"/>
</dbReference>
<dbReference type="SMART" id="SM00382">
    <property type="entry name" value="AAA"/>
    <property type="match status" value="1"/>
</dbReference>
<accession>A0A1I2PBW8</accession>
<dbReference type="Pfam" id="PF07726">
    <property type="entry name" value="AAA_3"/>
    <property type="match status" value="1"/>
</dbReference>
<keyword evidence="6" id="KW-1185">Reference proteome</keyword>
<dbReference type="SUPFAM" id="SSF52540">
    <property type="entry name" value="P-loop containing nucleoside triphosphate hydrolases"/>
    <property type="match status" value="1"/>
</dbReference>
<dbReference type="GO" id="GO:0005524">
    <property type="term" value="F:ATP binding"/>
    <property type="evidence" value="ECO:0007669"/>
    <property type="project" value="UniProtKB-KW"/>
</dbReference>
<reference evidence="5 6" key="1">
    <citation type="submission" date="2016-10" db="EMBL/GenBank/DDBJ databases">
        <authorList>
            <person name="de Groot N.N."/>
        </authorList>
    </citation>
    <scope>NUCLEOTIDE SEQUENCE [LARGE SCALE GENOMIC DNA]</scope>
    <source>
        <strain evidence="5 6">DSM 44945</strain>
    </source>
</reference>
<sequence length="326" mass="36103">MQKGDWEMEIQTTGVNRIAETTERVLGQLKFAVLGSSLNLRLLWANLLTGGHVLLEGVPGLGKTLMVRSLAKTVDAAFARIQFTPDLMPADVTGTKVYDPQSGRFSFKRGPVFTHLLLADEINRTPPKTQAALLEAMEEGQVSIDGESIPLPSPFFVVATQNPLEYEGTYPLPEAQLDRFSVKLIVDYPGEEEEVALLREHRLSAGREARLEKVVGAEELLALREEVDRIIVEESVLRYIASIIRNTRQDPRIALGGSPRAGLSLLTLSRALAAMDGRHFVTPDDVKTVVKPVLRHRILLTPEAELEGMKTDDVIEEIVRSIQVPR</sequence>
<evidence type="ECO:0000313" key="5">
    <source>
        <dbReference type="EMBL" id="SFG13584.1"/>
    </source>
</evidence>
<dbReference type="AlphaFoldDB" id="A0A1I2PBW8"/>
<dbReference type="PIRSF" id="PIRSF002849">
    <property type="entry name" value="AAA_ATPase_chaperone_MoxR_prd"/>
    <property type="match status" value="1"/>
</dbReference>
<evidence type="ECO:0000256" key="1">
    <source>
        <dbReference type="ARBA" id="ARBA00022741"/>
    </source>
</evidence>
<name>A0A1I2PBW8_9BACL</name>
<dbReference type="InterPro" id="IPR041628">
    <property type="entry name" value="ChlI/MoxR_AAA_lid"/>
</dbReference>
<dbReference type="FunFam" id="3.40.50.300:FF:000640">
    <property type="entry name" value="MoxR family ATPase"/>
    <property type="match status" value="1"/>
</dbReference>
<dbReference type="PANTHER" id="PTHR42759:SF1">
    <property type="entry name" value="MAGNESIUM-CHELATASE SUBUNIT CHLD"/>
    <property type="match status" value="1"/>
</dbReference>
<dbReference type="Pfam" id="PF17863">
    <property type="entry name" value="AAA_lid_2"/>
    <property type="match status" value="1"/>
</dbReference>
<dbReference type="Proteomes" id="UP000198661">
    <property type="component" value="Unassembled WGS sequence"/>
</dbReference>
<dbReference type="InterPro" id="IPR003593">
    <property type="entry name" value="AAA+_ATPase"/>
</dbReference>
<dbReference type="Gene3D" id="1.10.8.80">
    <property type="entry name" value="Magnesium chelatase subunit I, C-Terminal domain"/>
    <property type="match status" value="1"/>
</dbReference>
<keyword evidence="2" id="KW-0067">ATP-binding</keyword>
<evidence type="ECO:0000259" key="4">
    <source>
        <dbReference type="SMART" id="SM00382"/>
    </source>
</evidence>
<dbReference type="Gene3D" id="3.40.50.300">
    <property type="entry name" value="P-loop containing nucleotide triphosphate hydrolases"/>
    <property type="match status" value="1"/>
</dbReference>
<keyword evidence="1" id="KW-0547">Nucleotide-binding</keyword>
<evidence type="ECO:0000256" key="3">
    <source>
        <dbReference type="ARBA" id="ARBA00061607"/>
    </source>
</evidence>
<feature type="domain" description="AAA+ ATPase" evidence="4">
    <location>
        <begin position="49"/>
        <end position="190"/>
    </location>
</feature>
<dbReference type="STRING" id="201973.SAMN04488025_11729"/>
<dbReference type="PANTHER" id="PTHR42759">
    <property type="entry name" value="MOXR FAMILY PROTEIN"/>
    <property type="match status" value="1"/>
</dbReference>